<keyword evidence="2" id="KW-1185">Reference proteome</keyword>
<evidence type="ECO:0000313" key="2">
    <source>
        <dbReference type="Proteomes" id="UP000539175"/>
    </source>
</evidence>
<dbReference type="EMBL" id="JACIIZ010000012">
    <property type="protein sequence ID" value="MBB6253626.1"/>
    <property type="molecule type" value="Genomic_DNA"/>
</dbReference>
<reference evidence="1 2" key="1">
    <citation type="submission" date="2020-08" db="EMBL/GenBank/DDBJ databases">
        <title>Genomic Encyclopedia of Type Strains, Phase IV (KMG-IV): sequencing the most valuable type-strain genomes for metagenomic binning, comparative biology and taxonomic classification.</title>
        <authorList>
            <person name="Goeker M."/>
        </authorList>
    </citation>
    <scope>NUCLEOTIDE SEQUENCE [LARGE SCALE GENOMIC DNA]</scope>
    <source>
        <strain evidence="1 2">DSM 22198</strain>
    </source>
</reference>
<dbReference type="Proteomes" id="UP000539175">
    <property type="component" value="Unassembled WGS sequence"/>
</dbReference>
<dbReference type="Pfam" id="PF12007">
    <property type="entry name" value="DUF3501"/>
    <property type="match status" value="1"/>
</dbReference>
<dbReference type="InterPro" id="IPR021890">
    <property type="entry name" value="DUF3501"/>
</dbReference>
<name>A0A7X0B396_9PROT</name>
<evidence type="ECO:0008006" key="3">
    <source>
        <dbReference type="Google" id="ProtNLM"/>
    </source>
</evidence>
<comment type="caution">
    <text evidence="1">The sequence shown here is derived from an EMBL/GenBank/DDBJ whole genome shotgun (WGS) entry which is preliminary data.</text>
</comment>
<proteinExistence type="predicted"/>
<dbReference type="AlphaFoldDB" id="A0A7X0B396"/>
<gene>
    <name evidence="1" type="ORF">FHS74_004195</name>
</gene>
<accession>A0A7X0B396</accession>
<organism evidence="1 2">
    <name type="scientific">Nitrospirillum iridis</name>
    <dbReference type="NCBI Taxonomy" id="765888"/>
    <lineage>
        <taxon>Bacteria</taxon>
        <taxon>Pseudomonadati</taxon>
        <taxon>Pseudomonadota</taxon>
        <taxon>Alphaproteobacteria</taxon>
        <taxon>Rhodospirillales</taxon>
        <taxon>Azospirillaceae</taxon>
        <taxon>Nitrospirillum</taxon>
    </lineage>
</organism>
<sequence>MSQENVALTPDTQTRPRRHAIGRDDIMPMAEYGRVRVDRRRALVAVKRNRRLSVGPYATFHFENYETMWSQVHEMLFIERGGEAQIDDELRAYNPLIPKGRELVATVMFEIDDPLRRKALLGRLGGVENTLWLEFEGQRVQGVPEADLDRTTAAGKASSVQFVHFPFTDAQAAVFARPGVRVVVGIDHEQYPHMTVMPDVVRAALVGDFD</sequence>
<evidence type="ECO:0000313" key="1">
    <source>
        <dbReference type="EMBL" id="MBB6253626.1"/>
    </source>
</evidence>
<dbReference type="RefSeq" id="WP_184804465.1">
    <property type="nucleotide sequence ID" value="NZ_JACIIZ010000012.1"/>
</dbReference>
<protein>
    <recommendedName>
        <fullName evidence="3">DUF3501 domain-containing protein</fullName>
    </recommendedName>
</protein>